<accession>A0A368R6T6</accession>
<reference evidence="1" key="2">
    <citation type="submission" date="2015-07" db="EMBL/GenBank/DDBJ databases">
        <authorList>
            <person name="Noorani M."/>
        </authorList>
    </citation>
    <scope>NUCLEOTIDE SEQUENCE</scope>
    <source>
        <strain evidence="1">Yugu1</strain>
    </source>
</reference>
<gene>
    <name evidence="1" type="ORF">SETIT_5G192200v2</name>
</gene>
<sequence>MGFQELRFSGKQALQKIWYAYLSRLTWQVLSPSSGEQTLADWWMKARRRVSKEDRKTFDSMIVLVTWCIWLERNARTFNSTERNVIQLIQGITEEALMWVSAHFSCLAPFASPGSNTANALGPHQVAAVSSGHAIMSM</sequence>
<protein>
    <submittedName>
        <fullName evidence="1">Uncharacterized protein</fullName>
    </submittedName>
</protein>
<dbReference type="OrthoDB" id="686619at2759"/>
<proteinExistence type="predicted"/>
<organism evidence="1">
    <name type="scientific">Setaria italica</name>
    <name type="common">Foxtail millet</name>
    <name type="synonym">Panicum italicum</name>
    <dbReference type="NCBI Taxonomy" id="4555"/>
    <lineage>
        <taxon>Eukaryota</taxon>
        <taxon>Viridiplantae</taxon>
        <taxon>Streptophyta</taxon>
        <taxon>Embryophyta</taxon>
        <taxon>Tracheophyta</taxon>
        <taxon>Spermatophyta</taxon>
        <taxon>Magnoliopsida</taxon>
        <taxon>Liliopsida</taxon>
        <taxon>Poales</taxon>
        <taxon>Poaceae</taxon>
        <taxon>PACMAD clade</taxon>
        <taxon>Panicoideae</taxon>
        <taxon>Panicodae</taxon>
        <taxon>Paniceae</taxon>
        <taxon>Cenchrinae</taxon>
        <taxon>Setaria</taxon>
    </lineage>
</organism>
<dbReference type="EMBL" id="CM003532">
    <property type="protein sequence ID" value="RCV25768.1"/>
    <property type="molecule type" value="Genomic_DNA"/>
</dbReference>
<evidence type="ECO:0000313" key="1">
    <source>
        <dbReference type="EMBL" id="RCV25768.1"/>
    </source>
</evidence>
<reference evidence="1" key="1">
    <citation type="journal article" date="2012" name="Nat. Biotechnol.">
        <title>Reference genome sequence of the model plant Setaria.</title>
        <authorList>
            <person name="Bennetzen J.L."/>
            <person name="Schmutz J."/>
            <person name="Wang H."/>
            <person name="Percifield R."/>
            <person name="Hawkins J."/>
            <person name="Pontaroli A.C."/>
            <person name="Estep M."/>
            <person name="Feng L."/>
            <person name="Vaughn J.N."/>
            <person name="Grimwood J."/>
            <person name="Jenkins J."/>
            <person name="Barry K."/>
            <person name="Lindquist E."/>
            <person name="Hellsten U."/>
            <person name="Deshpande S."/>
            <person name="Wang X."/>
            <person name="Wu X."/>
            <person name="Mitros T."/>
            <person name="Triplett J."/>
            <person name="Yang X."/>
            <person name="Ye C.Y."/>
            <person name="Mauro-Herrera M."/>
            <person name="Wang L."/>
            <person name="Li P."/>
            <person name="Sharma M."/>
            <person name="Sharma R."/>
            <person name="Ronald P.C."/>
            <person name="Panaud O."/>
            <person name="Kellogg E.A."/>
            <person name="Brutnell T.P."/>
            <person name="Doust A.N."/>
            <person name="Tuskan G.A."/>
            <person name="Rokhsar D."/>
            <person name="Devos K.M."/>
        </authorList>
    </citation>
    <scope>NUCLEOTIDE SEQUENCE [LARGE SCALE GENOMIC DNA]</scope>
    <source>
        <strain evidence="1">Yugu1</strain>
    </source>
</reference>
<dbReference type="AlphaFoldDB" id="A0A368R6T6"/>
<name>A0A368R6T6_SETIT</name>